<dbReference type="RefSeq" id="WP_039333146.1">
    <property type="nucleotide sequence ID" value="NZ_JRVC01000006.1"/>
</dbReference>
<organism evidence="4 5">
    <name type="scientific">Novosphingobium subterraneum</name>
    <dbReference type="NCBI Taxonomy" id="48936"/>
    <lineage>
        <taxon>Bacteria</taxon>
        <taxon>Pseudomonadati</taxon>
        <taxon>Pseudomonadota</taxon>
        <taxon>Alphaproteobacteria</taxon>
        <taxon>Sphingomonadales</taxon>
        <taxon>Sphingomonadaceae</taxon>
        <taxon>Novosphingobium</taxon>
    </lineage>
</organism>
<dbReference type="InterPro" id="IPR048376">
    <property type="entry name" value="YqiJ_N"/>
</dbReference>
<proteinExistence type="predicted"/>
<gene>
    <name evidence="4" type="primary">yqiJ</name>
    <name evidence="4" type="ORF">NJ75_01583</name>
</gene>
<reference evidence="4 5" key="1">
    <citation type="submission" date="2014-10" db="EMBL/GenBank/DDBJ databases">
        <title>Draft genome sequence of Novosphingobium subterraneum DSM 12447.</title>
        <authorList>
            <person name="Gan H.M."/>
            <person name="Gan H.Y."/>
            <person name="Savka M.A."/>
        </authorList>
    </citation>
    <scope>NUCLEOTIDE SEQUENCE [LARGE SCALE GENOMIC DNA]</scope>
    <source>
        <strain evidence="4 5">DSM 12447</strain>
    </source>
</reference>
<feature type="domain" description="Inner membrane protein YqiJ N-terminal" evidence="3">
    <location>
        <begin position="9"/>
        <end position="107"/>
    </location>
</feature>
<feature type="transmembrane region" description="Helical" evidence="1">
    <location>
        <begin position="82"/>
        <end position="105"/>
    </location>
</feature>
<comment type="caution">
    <text evidence="4">The sequence shown here is derived from an EMBL/GenBank/DDBJ whole genome shotgun (WGS) entry which is preliminary data.</text>
</comment>
<sequence>MGGLLAPENLPFAVALALLVLLVIVQITGISDFLGDADGHDADLDAGSALASVTGLGALPFIVWLSFFLATFGLVGLSLQELVTSFFGAPFGPGAATAMGLVAAWPVNTVVTRLAGRVWPHDETTAVPVDALLGRKGIIQIGRATRGSAARAQVRDVHGQLHLVMVEPHEDSAMLGEGCEVLLVHREGETFYAVPVDGPLRLAD</sequence>
<evidence type="ECO:0000313" key="5">
    <source>
        <dbReference type="Proteomes" id="UP000031338"/>
    </source>
</evidence>
<keyword evidence="1" id="KW-1133">Transmembrane helix</keyword>
<dbReference type="STRING" id="48936.NJ75_01583"/>
<dbReference type="EMBL" id="JRVC01000006">
    <property type="protein sequence ID" value="KHS47786.1"/>
    <property type="molecule type" value="Genomic_DNA"/>
</dbReference>
<evidence type="ECO:0000259" key="3">
    <source>
        <dbReference type="Pfam" id="PF21001"/>
    </source>
</evidence>
<feature type="transmembrane region" description="Helical" evidence="1">
    <location>
        <begin position="12"/>
        <end position="30"/>
    </location>
</feature>
<protein>
    <submittedName>
        <fullName evidence="4">Inner membrane protein YqiJ</fullName>
    </submittedName>
</protein>
<dbReference type="Pfam" id="PF07290">
    <property type="entry name" value="YqiJ_OB"/>
    <property type="match status" value="1"/>
</dbReference>
<keyword evidence="1" id="KW-0812">Transmembrane</keyword>
<dbReference type="Proteomes" id="UP000031338">
    <property type="component" value="Unassembled WGS sequence"/>
</dbReference>
<dbReference type="InterPro" id="IPR010840">
    <property type="entry name" value="YqiJ_OB"/>
</dbReference>
<keyword evidence="1" id="KW-0472">Membrane</keyword>
<feature type="transmembrane region" description="Helical" evidence="1">
    <location>
        <begin position="50"/>
        <end position="75"/>
    </location>
</feature>
<dbReference type="AlphaFoldDB" id="A0A0B9AAW5"/>
<name>A0A0B9AAW5_9SPHN</name>
<accession>A0A0B9AAW5</accession>
<feature type="domain" description="Inner membrane protein YqiJ OB-fold" evidence="2">
    <location>
        <begin position="132"/>
        <end position="194"/>
    </location>
</feature>
<evidence type="ECO:0000259" key="2">
    <source>
        <dbReference type="Pfam" id="PF07290"/>
    </source>
</evidence>
<keyword evidence="5" id="KW-1185">Reference proteome</keyword>
<evidence type="ECO:0000256" key="1">
    <source>
        <dbReference type="SAM" id="Phobius"/>
    </source>
</evidence>
<dbReference type="PATRIC" id="fig|48936.3.peg.1587"/>
<evidence type="ECO:0000313" key="4">
    <source>
        <dbReference type="EMBL" id="KHS47786.1"/>
    </source>
</evidence>
<dbReference type="Pfam" id="PF21001">
    <property type="entry name" value="YqiJ_N"/>
    <property type="match status" value="1"/>
</dbReference>